<keyword evidence="3" id="KW-0479">Metal-binding</keyword>
<evidence type="ECO:0008006" key="6">
    <source>
        <dbReference type="Google" id="ProtNLM"/>
    </source>
</evidence>
<name>A0A1Q8SS62_9GAMM</name>
<dbReference type="STRING" id="404433.BTW07_10295"/>
<dbReference type="Pfam" id="PF01501">
    <property type="entry name" value="Glyco_transf_8"/>
    <property type="match status" value="1"/>
</dbReference>
<evidence type="ECO:0000256" key="2">
    <source>
        <dbReference type="ARBA" id="ARBA00022679"/>
    </source>
</evidence>
<evidence type="ECO:0000256" key="3">
    <source>
        <dbReference type="ARBA" id="ARBA00022723"/>
    </source>
</evidence>
<comment type="caution">
    <text evidence="4">The sequence shown here is derived from an EMBL/GenBank/DDBJ whole genome shotgun (WGS) entry which is preliminary data.</text>
</comment>
<dbReference type="PANTHER" id="PTHR13778:SF47">
    <property type="entry name" value="LIPOPOLYSACCHARIDE 1,3-GALACTOSYLTRANSFERASE"/>
    <property type="match status" value="1"/>
</dbReference>
<keyword evidence="5" id="KW-1185">Reference proteome</keyword>
<evidence type="ECO:0000256" key="1">
    <source>
        <dbReference type="ARBA" id="ARBA00022676"/>
    </source>
</evidence>
<gene>
    <name evidence="4" type="ORF">BTW07_10295</name>
</gene>
<accession>A0A1Q8SS62</accession>
<dbReference type="GO" id="GO:0016757">
    <property type="term" value="F:glycosyltransferase activity"/>
    <property type="evidence" value="ECO:0007669"/>
    <property type="project" value="UniProtKB-KW"/>
</dbReference>
<dbReference type="InterPro" id="IPR029044">
    <property type="entry name" value="Nucleotide-diphossugar_trans"/>
</dbReference>
<dbReference type="EMBL" id="MSDO01000012">
    <property type="protein sequence ID" value="OLO04268.1"/>
    <property type="molecule type" value="Genomic_DNA"/>
</dbReference>
<dbReference type="InterPro" id="IPR002495">
    <property type="entry name" value="Glyco_trans_8"/>
</dbReference>
<dbReference type="Proteomes" id="UP000186878">
    <property type="component" value="Unassembled WGS sequence"/>
</dbReference>
<dbReference type="CDD" id="cd04194">
    <property type="entry name" value="GT8_A4GalT_like"/>
    <property type="match status" value="1"/>
</dbReference>
<dbReference type="Gene3D" id="3.90.550.10">
    <property type="entry name" value="Spore Coat Polysaccharide Biosynthesis Protein SpsA, Chain A"/>
    <property type="match status" value="1"/>
</dbReference>
<dbReference type="SUPFAM" id="SSF53448">
    <property type="entry name" value="Nucleotide-diphospho-sugar transferases"/>
    <property type="match status" value="1"/>
</dbReference>
<evidence type="ECO:0000313" key="5">
    <source>
        <dbReference type="Proteomes" id="UP000186878"/>
    </source>
</evidence>
<keyword evidence="1" id="KW-0328">Glycosyltransferase</keyword>
<dbReference type="InterPro" id="IPR050748">
    <property type="entry name" value="Glycosyltrans_8_dom-fam"/>
</dbReference>
<evidence type="ECO:0000313" key="4">
    <source>
        <dbReference type="EMBL" id="OLO04268.1"/>
    </source>
</evidence>
<protein>
    <recommendedName>
        <fullName evidence="6">Glycosyl transferase</fullName>
    </recommendedName>
</protein>
<reference evidence="4 5" key="1">
    <citation type="submission" date="2016-12" db="EMBL/GenBank/DDBJ databases">
        <title>Draft genome sequences of strains Salinicola socius SMB35, Salinicola sp. MH3R3-1 and Chromohalobacter sp. SMB17 from the Verkhnekamsk potash mining region of Russia.</title>
        <authorList>
            <person name="Mavrodi D.V."/>
            <person name="Olsson B.E."/>
            <person name="Korsakova E.S."/>
            <person name="Pyankova A."/>
            <person name="Mavrodi O.V."/>
            <person name="Plotnikova E.G."/>
        </authorList>
    </citation>
    <scope>NUCLEOTIDE SEQUENCE [LARGE SCALE GENOMIC DNA]</scope>
    <source>
        <strain evidence="4 5">SMB35</strain>
    </source>
</reference>
<dbReference type="PANTHER" id="PTHR13778">
    <property type="entry name" value="GLYCOSYLTRANSFERASE 8 DOMAIN-CONTAINING PROTEIN"/>
    <property type="match status" value="1"/>
</dbReference>
<dbReference type="AlphaFoldDB" id="A0A1Q8SS62"/>
<sequence>MGLLAPTALALDSALRTTAISQIEILGVSLTANAESILRRVAENREVPIRFHAINESAFAGVGAKGSHVPNAALARLYLPQLVDGRVLYIDGDTLVRRDVGDAFRMSMNGHCIAGVRDFSTLKKEVKFQSGRSWVDRARVGDIVAPLPVESYINSGVLLIDCGAIRRERGLAEAMLDFEYADRYPLVDQDYINELFKGRILHLNPSWNASWGRQKQQVSWTRELGYSGDEVKREPARIVHYHGAEKPWRKLPRNRWKRSFSGVLAYRIALRNFQKRFPEVSFDR</sequence>
<proteinExistence type="predicted"/>
<organism evidence="4 5">
    <name type="scientific">Salinicola socius</name>
    <dbReference type="NCBI Taxonomy" id="404433"/>
    <lineage>
        <taxon>Bacteria</taxon>
        <taxon>Pseudomonadati</taxon>
        <taxon>Pseudomonadota</taxon>
        <taxon>Gammaproteobacteria</taxon>
        <taxon>Oceanospirillales</taxon>
        <taxon>Halomonadaceae</taxon>
        <taxon>Salinicola</taxon>
    </lineage>
</organism>
<dbReference type="GO" id="GO:0046872">
    <property type="term" value="F:metal ion binding"/>
    <property type="evidence" value="ECO:0007669"/>
    <property type="project" value="UniProtKB-KW"/>
</dbReference>
<keyword evidence="2" id="KW-0808">Transferase</keyword>